<dbReference type="FunFam" id="3.60.21.10:FF:000345">
    <property type="entry name" value="MRE11 eukaryotic DNA repair protein"/>
    <property type="match status" value="1"/>
</dbReference>
<protein>
    <recommendedName>
        <fullName evidence="3">Mre11 DNA-binding domain-containing protein</fullName>
    </recommendedName>
</protein>
<feature type="compositionally biased region" description="Acidic residues" evidence="2">
    <location>
        <begin position="709"/>
        <end position="738"/>
    </location>
</feature>
<keyword evidence="1" id="KW-0378">Hydrolase</keyword>
<dbReference type="ExpressionAtlas" id="A0A2K3D5Q6">
    <property type="expression patterns" value="baseline and differential"/>
</dbReference>
<dbReference type="STRING" id="3055.A0A2K3D5Q6"/>
<dbReference type="InterPro" id="IPR007281">
    <property type="entry name" value="Mre11_DNA-bd"/>
</dbReference>
<dbReference type="CDD" id="cd00840">
    <property type="entry name" value="MPP_Mre11_N"/>
    <property type="match status" value="1"/>
</dbReference>
<evidence type="ECO:0000313" key="5">
    <source>
        <dbReference type="Proteomes" id="UP000006906"/>
    </source>
</evidence>
<proteinExistence type="predicted"/>
<dbReference type="Gramene" id="PNW75872">
    <property type="protein sequence ID" value="PNW75872"/>
    <property type="gene ID" value="CHLRE_12g556911v5"/>
</dbReference>
<dbReference type="Pfam" id="PF00149">
    <property type="entry name" value="Metallophos"/>
    <property type="match status" value="1"/>
</dbReference>
<dbReference type="InterPro" id="IPR038487">
    <property type="entry name" value="Mre11_capping_dom"/>
</dbReference>
<feature type="compositionally biased region" description="Gly residues" evidence="2">
    <location>
        <begin position="925"/>
        <end position="941"/>
    </location>
</feature>
<dbReference type="GO" id="GO:0042138">
    <property type="term" value="P:meiotic DNA double-strand break formation"/>
    <property type="evidence" value="ECO:0000318"/>
    <property type="project" value="GO_Central"/>
</dbReference>
<feature type="compositionally biased region" description="Low complexity" evidence="2">
    <location>
        <begin position="739"/>
        <end position="748"/>
    </location>
</feature>
<feature type="compositionally biased region" description="Acidic residues" evidence="2">
    <location>
        <begin position="795"/>
        <end position="821"/>
    </location>
</feature>
<dbReference type="GO" id="GO:0035861">
    <property type="term" value="C:site of double-strand break"/>
    <property type="evidence" value="ECO:0000318"/>
    <property type="project" value="GO_Central"/>
</dbReference>
<keyword evidence="5" id="KW-1185">Reference proteome</keyword>
<dbReference type="SMART" id="SM01347">
    <property type="entry name" value="Mre11_DNA_bind"/>
    <property type="match status" value="1"/>
</dbReference>
<dbReference type="InterPro" id="IPR029052">
    <property type="entry name" value="Metallo-depent_PP-like"/>
</dbReference>
<dbReference type="InterPro" id="IPR041796">
    <property type="entry name" value="Mre11_N"/>
</dbReference>
<gene>
    <name evidence="4" type="ORF">CHLRE_12g556911v5</name>
</gene>
<evidence type="ECO:0000256" key="1">
    <source>
        <dbReference type="ARBA" id="ARBA00022801"/>
    </source>
</evidence>
<dbReference type="Gene3D" id="3.60.21.10">
    <property type="match status" value="1"/>
</dbReference>
<accession>A0A2K3D5Q6</accession>
<dbReference type="GO" id="GO:0030870">
    <property type="term" value="C:Mre11 complex"/>
    <property type="evidence" value="ECO:0000318"/>
    <property type="project" value="GO_Central"/>
</dbReference>
<reference evidence="4 5" key="1">
    <citation type="journal article" date="2007" name="Science">
        <title>The Chlamydomonas genome reveals the evolution of key animal and plant functions.</title>
        <authorList>
            <person name="Merchant S.S."/>
            <person name="Prochnik S.E."/>
            <person name="Vallon O."/>
            <person name="Harris E.H."/>
            <person name="Karpowicz S.J."/>
            <person name="Witman G.B."/>
            <person name="Terry A."/>
            <person name="Salamov A."/>
            <person name="Fritz-Laylin L.K."/>
            <person name="Marechal-Drouard L."/>
            <person name="Marshall W.F."/>
            <person name="Qu L.H."/>
            <person name="Nelson D.R."/>
            <person name="Sanderfoot A.A."/>
            <person name="Spalding M.H."/>
            <person name="Kapitonov V.V."/>
            <person name="Ren Q."/>
            <person name="Ferris P."/>
            <person name="Lindquist E."/>
            <person name="Shapiro H."/>
            <person name="Lucas S.M."/>
            <person name="Grimwood J."/>
            <person name="Schmutz J."/>
            <person name="Cardol P."/>
            <person name="Cerutti H."/>
            <person name="Chanfreau G."/>
            <person name="Chen C.L."/>
            <person name="Cognat V."/>
            <person name="Croft M.T."/>
            <person name="Dent R."/>
            <person name="Dutcher S."/>
            <person name="Fernandez E."/>
            <person name="Fukuzawa H."/>
            <person name="Gonzalez-Ballester D."/>
            <person name="Gonzalez-Halphen D."/>
            <person name="Hallmann A."/>
            <person name="Hanikenne M."/>
            <person name="Hippler M."/>
            <person name="Inwood W."/>
            <person name="Jabbari K."/>
            <person name="Kalanon M."/>
            <person name="Kuras R."/>
            <person name="Lefebvre P.A."/>
            <person name="Lemaire S.D."/>
            <person name="Lobanov A.V."/>
            <person name="Lohr M."/>
            <person name="Manuell A."/>
            <person name="Meier I."/>
            <person name="Mets L."/>
            <person name="Mittag M."/>
            <person name="Mittelmeier T."/>
            <person name="Moroney J.V."/>
            <person name="Moseley J."/>
            <person name="Napoli C."/>
            <person name="Nedelcu A.M."/>
            <person name="Niyogi K."/>
            <person name="Novoselov S.V."/>
            <person name="Paulsen I.T."/>
            <person name="Pazour G."/>
            <person name="Purton S."/>
            <person name="Ral J.P."/>
            <person name="Riano-Pachon D.M."/>
            <person name="Riekhof W."/>
            <person name="Rymarquis L."/>
            <person name="Schroda M."/>
            <person name="Stern D."/>
            <person name="Umen J."/>
            <person name="Willows R."/>
            <person name="Wilson N."/>
            <person name="Zimmer S.L."/>
            <person name="Allmer J."/>
            <person name="Balk J."/>
            <person name="Bisova K."/>
            <person name="Chen C.J."/>
            <person name="Elias M."/>
            <person name="Gendler K."/>
            <person name="Hauser C."/>
            <person name="Lamb M.R."/>
            <person name="Ledford H."/>
            <person name="Long J.C."/>
            <person name="Minagawa J."/>
            <person name="Page M.D."/>
            <person name="Pan J."/>
            <person name="Pootakham W."/>
            <person name="Roje S."/>
            <person name="Rose A."/>
            <person name="Stahlberg E."/>
            <person name="Terauchi A.M."/>
            <person name="Yang P."/>
            <person name="Ball S."/>
            <person name="Bowler C."/>
            <person name="Dieckmann C.L."/>
            <person name="Gladyshev V.N."/>
            <person name="Green P."/>
            <person name="Jorgensen R."/>
            <person name="Mayfield S."/>
            <person name="Mueller-Roeber B."/>
            <person name="Rajamani S."/>
            <person name="Sayre R.T."/>
            <person name="Brokstein P."/>
            <person name="Dubchak I."/>
            <person name="Goodstein D."/>
            <person name="Hornick L."/>
            <person name="Huang Y.W."/>
            <person name="Jhaveri J."/>
            <person name="Luo Y."/>
            <person name="Martinez D."/>
            <person name="Ngau W.C."/>
            <person name="Otillar B."/>
            <person name="Poliakov A."/>
            <person name="Porter A."/>
            <person name="Szajkowski L."/>
            <person name="Werner G."/>
            <person name="Zhou K."/>
            <person name="Grigoriev I.V."/>
            <person name="Rokhsar D.S."/>
            <person name="Grossman A.R."/>
        </authorList>
    </citation>
    <scope>NUCLEOTIDE SEQUENCE [LARGE SCALE GENOMIC DNA]</scope>
    <source>
        <strain evidence="5">CC-503</strain>
    </source>
</reference>
<name>A0A2K3D5Q6_CHLRE</name>
<dbReference type="Gene3D" id="3.30.110.110">
    <property type="entry name" value="Mre11, capping domain"/>
    <property type="match status" value="1"/>
</dbReference>
<feature type="compositionally biased region" description="Gly residues" evidence="2">
    <location>
        <begin position="653"/>
        <end position="664"/>
    </location>
</feature>
<evidence type="ECO:0000313" key="4">
    <source>
        <dbReference type="EMBL" id="PNW75872.1"/>
    </source>
</evidence>
<evidence type="ECO:0000256" key="2">
    <source>
        <dbReference type="SAM" id="MobiDB-lite"/>
    </source>
</evidence>
<dbReference type="KEGG" id="cre:CHLRE_12g556911v5"/>
<feature type="compositionally biased region" description="Gly residues" evidence="2">
    <location>
        <begin position="956"/>
        <end position="974"/>
    </location>
</feature>
<dbReference type="RefSeq" id="XP_042918893.1">
    <property type="nucleotide sequence ID" value="XM_043069104.1"/>
</dbReference>
<dbReference type="GO" id="GO:0097552">
    <property type="term" value="P:mitochondrial double-strand break repair via homologous recombination"/>
    <property type="evidence" value="ECO:0000318"/>
    <property type="project" value="GO_Central"/>
</dbReference>
<dbReference type="GO" id="GO:0000014">
    <property type="term" value="F:single-stranded DNA endodeoxyribonuclease activity"/>
    <property type="evidence" value="ECO:0000318"/>
    <property type="project" value="GO_Central"/>
</dbReference>
<dbReference type="AlphaFoldDB" id="A0A2K3D5Q6"/>
<feature type="region of interest" description="Disordered" evidence="2">
    <location>
        <begin position="904"/>
        <end position="974"/>
    </location>
</feature>
<dbReference type="SUPFAM" id="SSF56300">
    <property type="entry name" value="Metallo-dependent phosphatases"/>
    <property type="match status" value="1"/>
</dbReference>
<feature type="compositionally biased region" description="Gly residues" evidence="2">
    <location>
        <begin position="576"/>
        <end position="604"/>
    </location>
</feature>
<feature type="compositionally biased region" description="Low complexity" evidence="2">
    <location>
        <begin position="913"/>
        <end position="924"/>
    </location>
</feature>
<dbReference type="OrthoDB" id="30417at2759"/>
<feature type="region of interest" description="Disordered" evidence="2">
    <location>
        <begin position="576"/>
        <end position="886"/>
    </location>
</feature>
<sequence length="974" mass="99861">MAQDPDLLRILISTDNHLGVWEKDETRREDSFRAFEEVLQLAVAKRADLVLLGGDLFHENKPSRGTLVRTIQLLSKYCLNDRPVRFRILSDQAVNFVAGRVNFENPNLNVGLPVFTIHGNHDDPSGQDSLSAVDILSQAGLVNYFGKHLLTGSGAARVTLSPILIEKGGTRLCLYGLGNIRDERLGRAFSMPGCVQWQRPAHSPEYPQSEWINVFVLHQNRVQHTPLAKACVREEHLPGFLDLAVWGHEHECRPDPVALRGEGDSNRYVVQPGSSVATALSEGESKPKHCLLLEVRRANFRITKLRLGSVRPFEFEHVALRDAVPPLLPEDGDGVGEFLARKIQEMIDRAAAAHPPPPARDPSAPPPAPLLPLIRLRVDYTGYSTVNSQRLGQRFVGKVANPHDMMQWTKAAARRVKPEGAGGGGGGGGAYDYADGDGEGGGGGYLRPDALDQARIEDLIRQHLGTNSLEVLPDDELGQALHNFVEKDDKTALQQCIEQALEETRQAAVAGQQLPDAATATAGGRGVKEEEELLGAVRAGVERRRKQRLERQAAAAAAGDPEGVDIAALTAGMGEEGAAGGSGGAAAAAGGSGARGGGARGGRGAKAAPAGGDDDFGNGAGPSQATTTTATGRGRGRGSRGGRQQSLADSLARGGGRGGRGGSQATGTLDAFLTPASPAKGRGRGAAAATTKAAGRGRGRGRGAAAAADSDEDDDVEMQDADSDGDNDVIEDDDDGDDGFAAAAPPAKRAARGGGAEPRAGAAAAAAATPSRGRSTRAAATGAGAKGRKKYRVDDSDDDDDDASDGVEDIEDHSDEDDDDASPPPSAGRGRGRGRGAAAGTPAGRGRGRSAAGAGRGRGAAAAAAKEVVSMLSSDDDDDDDDLRASMMPSGALAHAAAGAAYASSVLPGGAGPTATTATATGGAATQGGTGGTGAGAAAGGGRKRPASFFSSGSTQAGGRGGGAAGGRGWGQAR</sequence>
<dbReference type="GeneID" id="5728367"/>
<dbReference type="GO" id="GO:0000723">
    <property type="term" value="P:telomere maintenance"/>
    <property type="evidence" value="ECO:0000318"/>
    <property type="project" value="GO_Central"/>
</dbReference>
<dbReference type="InterPro" id="IPR004843">
    <property type="entry name" value="Calcineurin-like_PHP"/>
</dbReference>
<dbReference type="EMBL" id="CM008973">
    <property type="protein sequence ID" value="PNW75872.1"/>
    <property type="molecule type" value="Genomic_DNA"/>
</dbReference>
<dbReference type="GO" id="GO:0006303">
    <property type="term" value="P:double-strand break repair via nonhomologous end joining"/>
    <property type="evidence" value="ECO:0000318"/>
    <property type="project" value="GO_Central"/>
</dbReference>
<dbReference type="GO" id="GO:0000724">
    <property type="term" value="P:double-strand break repair via homologous recombination"/>
    <property type="evidence" value="ECO:0000318"/>
    <property type="project" value="GO_Central"/>
</dbReference>
<feature type="compositionally biased region" description="Low complexity" evidence="2">
    <location>
        <begin position="836"/>
        <end position="865"/>
    </location>
</feature>
<dbReference type="GO" id="GO:0030145">
    <property type="term" value="F:manganese ion binding"/>
    <property type="evidence" value="ECO:0007669"/>
    <property type="project" value="InterPro"/>
</dbReference>
<feature type="domain" description="Mre11 DNA-binding" evidence="3">
    <location>
        <begin position="300"/>
        <end position="484"/>
    </location>
</feature>
<dbReference type="GO" id="GO:0007095">
    <property type="term" value="P:mitotic G2 DNA damage checkpoint signaling"/>
    <property type="evidence" value="ECO:0000318"/>
    <property type="project" value="GO_Central"/>
</dbReference>
<evidence type="ECO:0000259" key="3">
    <source>
        <dbReference type="SMART" id="SM01347"/>
    </source>
</evidence>
<dbReference type="PANTHER" id="PTHR10139">
    <property type="entry name" value="DOUBLE-STRAND BREAK REPAIR PROTEIN MRE11"/>
    <property type="match status" value="1"/>
</dbReference>
<dbReference type="Pfam" id="PF04152">
    <property type="entry name" value="Mre11_DNA_bind"/>
    <property type="match status" value="1"/>
</dbReference>
<feature type="compositionally biased region" description="Low complexity" evidence="2">
    <location>
        <begin position="757"/>
        <end position="783"/>
    </location>
</feature>
<feature type="compositionally biased region" description="Low complexity" evidence="2">
    <location>
        <begin position="621"/>
        <end position="632"/>
    </location>
</feature>
<dbReference type="Proteomes" id="UP000006906">
    <property type="component" value="Chromosome 12"/>
</dbReference>
<dbReference type="PaxDb" id="3055-EDO96876"/>
<dbReference type="InParanoid" id="A0A2K3D5Q6"/>
<dbReference type="FunCoup" id="A0A2K3D5Q6">
    <property type="interactions" value="1715"/>
</dbReference>
<dbReference type="PANTHER" id="PTHR10139:SF1">
    <property type="entry name" value="DOUBLE-STRAND BREAK REPAIR PROTEIN MRE11"/>
    <property type="match status" value="1"/>
</dbReference>
<organism evidence="4 5">
    <name type="scientific">Chlamydomonas reinhardtii</name>
    <name type="common">Chlamydomonas smithii</name>
    <dbReference type="NCBI Taxonomy" id="3055"/>
    <lineage>
        <taxon>Eukaryota</taxon>
        <taxon>Viridiplantae</taxon>
        <taxon>Chlorophyta</taxon>
        <taxon>core chlorophytes</taxon>
        <taxon>Chlorophyceae</taxon>
        <taxon>CS clade</taxon>
        <taxon>Chlamydomonadales</taxon>
        <taxon>Chlamydomonadaceae</taxon>
        <taxon>Chlamydomonas</taxon>
    </lineage>
</organism>
<feature type="compositionally biased region" description="Low complexity" evidence="2">
    <location>
        <begin position="685"/>
        <end position="694"/>
    </location>
</feature>